<dbReference type="AlphaFoldDB" id="A0A974H984"/>
<protein>
    <recommendedName>
        <fullName evidence="4">Immunoglobulin V-set domain-containing protein</fullName>
    </recommendedName>
</protein>
<organism evidence="2 3">
    <name type="scientific">Xenopus laevis</name>
    <name type="common">African clawed frog</name>
    <dbReference type="NCBI Taxonomy" id="8355"/>
    <lineage>
        <taxon>Eukaryota</taxon>
        <taxon>Metazoa</taxon>
        <taxon>Chordata</taxon>
        <taxon>Craniata</taxon>
        <taxon>Vertebrata</taxon>
        <taxon>Euteleostomi</taxon>
        <taxon>Amphibia</taxon>
        <taxon>Batrachia</taxon>
        <taxon>Anura</taxon>
        <taxon>Pipoidea</taxon>
        <taxon>Pipidae</taxon>
        <taxon>Xenopodinae</taxon>
        <taxon>Xenopus</taxon>
        <taxon>Xenopus</taxon>
    </lineage>
</organism>
<dbReference type="Proteomes" id="UP000694892">
    <property type="component" value="Chromosome 8L"/>
</dbReference>
<evidence type="ECO:0008006" key="4">
    <source>
        <dbReference type="Google" id="ProtNLM"/>
    </source>
</evidence>
<dbReference type="SUPFAM" id="SSF48726">
    <property type="entry name" value="Immunoglobulin"/>
    <property type="match status" value="1"/>
</dbReference>
<name>A0A974H984_XENLA</name>
<keyword evidence="1" id="KW-0732">Signal</keyword>
<reference evidence="3" key="1">
    <citation type="journal article" date="2016" name="Nature">
        <title>Genome evolution in the allotetraploid frog Xenopus laevis.</title>
        <authorList>
            <person name="Session A.M."/>
            <person name="Uno Y."/>
            <person name="Kwon T."/>
            <person name="Chapman J.A."/>
            <person name="Toyoda A."/>
            <person name="Takahashi S."/>
            <person name="Fukui A."/>
            <person name="Hikosaka A."/>
            <person name="Suzuki A."/>
            <person name="Kondo M."/>
            <person name="van Heeringen S.J."/>
            <person name="Quigley I."/>
            <person name="Heinz S."/>
            <person name="Ogino H."/>
            <person name="Ochi H."/>
            <person name="Hellsten U."/>
            <person name="Lyons J.B."/>
            <person name="Simakov O."/>
            <person name="Putnam N."/>
            <person name="Stites J."/>
            <person name="Kuroki Y."/>
            <person name="Tanaka T."/>
            <person name="Michiue T."/>
            <person name="Watanabe M."/>
            <person name="Bogdanovic O."/>
            <person name="Lister R."/>
            <person name="Georgiou G."/>
            <person name="Paranjpe S.S."/>
            <person name="van Kruijsbergen I."/>
            <person name="Shu S."/>
            <person name="Carlson J."/>
            <person name="Kinoshita T."/>
            <person name="Ohta Y."/>
            <person name="Mawaribuchi S."/>
            <person name="Jenkins J."/>
            <person name="Grimwood J."/>
            <person name="Schmutz J."/>
            <person name="Mitros T."/>
            <person name="Mozaffari S.V."/>
            <person name="Suzuki Y."/>
            <person name="Haramoto Y."/>
            <person name="Yamamoto T.S."/>
            <person name="Takagi C."/>
            <person name="Heald R."/>
            <person name="Miller K."/>
            <person name="Haudenschild C."/>
            <person name="Kitzman J."/>
            <person name="Nakayama T."/>
            <person name="Izutsu Y."/>
            <person name="Robert J."/>
            <person name="Fortriede J."/>
            <person name="Burns K."/>
            <person name="Lotay V."/>
            <person name="Karimi K."/>
            <person name="Yasuoka Y."/>
            <person name="Dichmann D.S."/>
            <person name="Flajnik M.F."/>
            <person name="Houston D.W."/>
            <person name="Shendure J."/>
            <person name="DuPasquier L."/>
            <person name="Vize P.D."/>
            <person name="Zorn A.M."/>
            <person name="Ito M."/>
            <person name="Marcotte E.M."/>
            <person name="Wallingford J.B."/>
            <person name="Ito Y."/>
            <person name="Asashima M."/>
            <person name="Ueno N."/>
            <person name="Matsuda Y."/>
            <person name="Veenstra G.J."/>
            <person name="Fujiyama A."/>
            <person name="Harland R.M."/>
            <person name="Taira M."/>
            <person name="Rokhsar D.S."/>
        </authorList>
    </citation>
    <scope>NUCLEOTIDE SEQUENCE [LARGE SCALE GENOMIC DNA]</scope>
    <source>
        <strain evidence="3">J</strain>
    </source>
</reference>
<feature type="chain" id="PRO_5037455316" description="Immunoglobulin V-set domain-containing protein" evidence="1">
    <location>
        <begin position="21"/>
        <end position="123"/>
    </location>
</feature>
<dbReference type="EMBL" id="CM004480">
    <property type="protein sequence ID" value="OCT69305.1"/>
    <property type="molecule type" value="Genomic_DNA"/>
</dbReference>
<accession>A0A974H984</accession>
<proteinExistence type="predicted"/>
<feature type="signal peptide" evidence="1">
    <location>
        <begin position="1"/>
        <end position="20"/>
    </location>
</feature>
<evidence type="ECO:0000256" key="1">
    <source>
        <dbReference type="SAM" id="SignalP"/>
    </source>
</evidence>
<dbReference type="InterPro" id="IPR036179">
    <property type="entry name" value="Ig-like_dom_sf"/>
</dbReference>
<evidence type="ECO:0000313" key="3">
    <source>
        <dbReference type="Proteomes" id="UP000694892"/>
    </source>
</evidence>
<sequence length="123" mass="14193">MVSLFFQSVILLCVLKNALCFDCNMVHVEGEERGAVTLLQSDVRTIYKLTVYTGNKWQEIFQSGKMTNYGKDRYKGRLSISNSRDVTMTNLRMRDAGTYKAITVEYDMVLIECYQLKVTRRAP</sequence>
<dbReference type="InterPro" id="IPR013783">
    <property type="entry name" value="Ig-like_fold"/>
</dbReference>
<dbReference type="Gene3D" id="2.60.40.10">
    <property type="entry name" value="Immunoglobulins"/>
    <property type="match status" value="1"/>
</dbReference>
<evidence type="ECO:0000313" key="2">
    <source>
        <dbReference type="EMBL" id="OCT69305.1"/>
    </source>
</evidence>
<gene>
    <name evidence="2" type="ORF">XELAEV_18040620mg</name>
</gene>